<evidence type="ECO:0008006" key="3">
    <source>
        <dbReference type="Google" id="ProtNLM"/>
    </source>
</evidence>
<accession>A0A3Q7GTF6</accession>
<proteinExistence type="predicted"/>
<name>A0A3Q7GTF6_SOLLC</name>
<sequence length="106" mass="12127">MPDCKSVHTPMNIGYAVNKLSEFMKAPSDLHWKFVKYVLRYLRGTVQLGLRITSIEEFNLHVYSNLDWVRISLTVSSSGYILFLGTNQISWSSKKQNIVSHSSTES</sequence>
<dbReference type="STRING" id="4081.A0A3Q7GTF6"/>
<dbReference type="PANTHER" id="PTHR11439">
    <property type="entry name" value="GAG-POL-RELATED RETROTRANSPOSON"/>
    <property type="match status" value="1"/>
</dbReference>
<dbReference type="Proteomes" id="UP000004994">
    <property type="component" value="Chromosome 6"/>
</dbReference>
<protein>
    <recommendedName>
        <fullName evidence="3">Reverse transcriptase Ty1/copia-type domain-containing protein</fullName>
    </recommendedName>
</protein>
<dbReference type="PANTHER" id="PTHR11439:SF524">
    <property type="entry name" value="RNA-DIRECTED DNA POLYMERASE, PROTEIN KINASE RLK-PELLE-DLSV FAMILY"/>
    <property type="match status" value="1"/>
</dbReference>
<reference evidence="1" key="1">
    <citation type="journal article" date="2012" name="Nature">
        <title>The tomato genome sequence provides insights into fleshy fruit evolution.</title>
        <authorList>
            <consortium name="Tomato Genome Consortium"/>
        </authorList>
    </citation>
    <scope>NUCLEOTIDE SEQUENCE [LARGE SCALE GENOMIC DNA]</scope>
    <source>
        <strain evidence="1">cv. Heinz 1706</strain>
    </source>
</reference>
<evidence type="ECO:0000313" key="2">
    <source>
        <dbReference type="Proteomes" id="UP000004994"/>
    </source>
</evidence>
<dbReference type="OMA" id="NQISWSS"/>
<dbReference type="Gramene" id="Solyc06g011595.1.1">
    <property type="protein sequence ID" value="Solyc06g011595.1.1"/>
    <property type="gene ID" value="Solyc06g011595.1"/>
</dbReference>
<evidence type="ECO:0000313" key="1">
    <source>
        <dbReference type="EnsemblPlants" id="Solyc06g011595.1.1"/>
    </source>
</evidence>
<organism evidence="1">
    <name type="scientific">Solanum lycopersicum</name>
    <name type="common">Tomato</name>
    <name type="synonym">Lycopersicon esculentum</name>
    <dbReference type="NCBI Taxonomy" id="4081"/>
    <lineage>
        <taxon>Eukaryota</taxon>
        <taxon>Viridiplantae</taxon>
        <taxon>Streptophyta</taxon>
        <taxon>Embryophyta</taxon>
        <taxon>Tracheophyta</taxon>
        <taxon>Spermatophyta</taxon>
        <taxon>Magnoliopsida</taxon>
        <taxon>eudicotyledons</taxon>
        <taxon>Gunneridae</taxon>
        <taxon>Pentapetalae</taxon>
        <taxon>asterids</taxon>
        <taxon>lamiids</taxon>
        <taxon>Solanales</taxon>
        <taxon>Solanaceae</taxon>
        <taxon>Solanoideae</taxon>
        <taxon>Solaneae</taxon>
        <taxon>Solanum</taxon>
        <taxon>Solanum subgen. Lycopersicon</taxon>
    </lineage>
</organism>
<keyword evidence="2" id="KW-1185">Reference proteome</keyword>
<dbReference type="AlphaFoldDB" id="A0A3Q7GTF6"/>
<reference evidence="1" key="2">
    <citation type="submission" date="2019-01" db="UniProtKB">
        <authorList>
            <consortium name="EnsemblPlants"/>
        </authorList>
    </citation>
    <scope>IDENTIFICATION</scope>
    <source>
        <strain evidence="1">cv. Heinz 1706</strain>
    </source>
</reference>
<dbReference type="InParanoid" id="A0A3Q7GTF6"/>
<dbReference type="EnsemblPlants" id="Solyc06g011595.1.1">
    <property type="protein sequence ID" value="Solyc06g011595.1.1"/>
    <property type="gene ID" value="Solyc06g011595.1"/>
</dbReference>